<dbReference type="EMBL" id="NNRM01000022">
    <property type="protein sequence ID" value="OYR25210.1"/>
    <property type="molecule type" value="Genomic_DNA"/>
</dbReference>
<dbReference type="Proteomes" id="UP000216188">
    <property type="component" value="Unassembled WGS sequence"/>
</dbReference>
<dbReference type="AlphaFoldDB" id="A0A256GE48"/>
<evidence type="ECO:0000313" key="2">
    <source>
        <dbReference type="Proteomes" id="UP000216188"/>
    </source>
</evidence>
<accession>A0A256GE48</accession>
<reference evidence="1 2" key="1">
    <citation type="submission" date="2017-07" db="EMBL/GenBank/DDBJ databases">
        <title>Phylogenetic study on the rhizospheric bacterium Ochrobactrum sp. A44.</title>
        <authorList>
            <person name="Krzyzanowska D.M."/>
            <person name="Ossowicki A."/>
            <person name="Rajewska M."/>
            <person name="Maciag T."/>
            <person name="Kaczynski Z."/>
            <person name="Czerwicka M."/>
            <person name="Jafra S."/>
        </authorList>
    </citation>
    <scope>NUCLEOTIDE SEQUENCE [LARGE SCALE GENOMIC DNA]</scope>
    <source>
        <strain evidence="1 2">CCUG 30717</strain>
    </source>
</reference>
<sequence>MKSAESADYVAIFRKDLKVGDEQNCECILQNGFRLPI</sequence>
<keyword evidence="2" id="KW-1185">Reference proteome</keyword>
<comment type="caution">
    <text evidence="1">The sequence shown here is derived from an EMBL/GenBank/DDBJ whole genome shotgun (WGS) entry which is preliminary data.</text>
</comment>
<evidence type="ECO:0000313" key="1">
    <source>
        <dbReference type="EMBL" id="OYR25210.1"/>
    </source>
</evidence>
<proteinExistence type="predicted"/>
<protein>
    <submittedName>
        <fullName evidence="1">Uncharacterized protein</fullName>
    </submittedName>
</protein>
<gene>
    <name evidence="1" type="ORF">CEV34_2956</name>
</gene>
<organism evidence="1 2">
    <name type="scientific">Brucella pseudogrignonensis</name>
    <dbReference type="NCBI Taxonomy" id="419475"/>
    <lineage>
        <taxon>Bacteria</taxon>
        <taxon>Pseudomonadati</taxon>
        <taxon>Pseudomonadota</taxon>
        <taxon>Alphaproteobacteria</taxon>
        <taxon>Hyphomicrobiales</taxon>
        <taxon>Brucellaceae</taxon>
        <taxon>Brucella/Ochrobactrum group</taxon>
        <taxon>Brucella</taxon>
    </lineage>
</organism>
<name>A0A256GE48_9HYPH</name>